<sequence length="131" mass="15050">MAIPCSVKTYGICGYGVSPHILLPLIRYVERNPLRAKLVRKAENWKLSSLWRREHGIIKDQKLLSKWPIEIHGDYLQFINDPQTALELEDVRHGVIKSKPYGDIEWVEKISTKLGLEQTLHAPGRPKKNGD</sequence>
<dbReference type="STRING" id="1802128.A3H64_01405"/>
<protein>
    <submittedName>
        <fullName evidence="1">Uncharacterized protein</fullName>
    </submittedName>
</protein>
<reference evidence="1 2" key="1">
    <citation type="journal article" date="2016" name="Nat. Commun.">
        <title>Thousands of microbial genomes shed light on interconnected biogeochemical processes in an aquifer system.</title>
        <authorList>
            <person name="Anantharaman K."/>
            <person name="Brown C.T."/>
            <person name="Hug L.A."/>
            <person name="Sharon I."/>
            <person name="Castelle C.J."/>
            <person name="Probst A.J."/>
            <person name="Thomas B.C."/>
            <person name="Singh A."/>
            <person name="Wilkins M.J."/>
            <person name="Karaoz U."/>
            <person name="Brodie E.L."/>
            <person name="Williams K.H."/>
            <person name="Hubbard S.S."/>
            <person name="Banfield J.F."/>
        </authorList>
    </citation>
    <scope>NUCLEOTIDE SEQUENCE [LARGE SCALE GENOMIC DNA]</scope>
</reference>
<accession>A0A1G2GX26</accession>
<dbReference type="GO" id="GO:0003677">
    <property type="term" value="F:DNA binding"/>
    <property type="evidence" value="ECO:0007669"/>
    <property type="project" value="InterPro"/>
</dbReference>
<dbReference type="InterPro" id="IPR036515">
    <property type="entry name" value="Transposase_17_sf"/>
</dbReference>
<gene>
    <name evidence="1" type="ORF">A3H64_01405</name>
</gene>
<dbReference type="GO" id="GO:0006313">
    <property type="term" value="P:DNA transposition"/>
    <property type="evidence" value="ECO:0007669"/>
    <property type="project" value="InterPro"/>
</dbReference>
<evidence type="ECO:0000313" key="2">
    <source>
        <dbReference type="Proteomes" id="UP000178186"/>
    </source>
</evidence>
<evidence type="ECO:0000313" key="1">
    <source>
        <dbReference type="EMBL" id="OGZ54756.1"/>
    </source>
</evidence>
<name>A0A1G2GX26_9BACT</name>
<comment type="caution">
    <text evidence="1">The sequence shown here is derived from an EMBL/GenBank/DDBJ whole genome shotgun (WGS) entry which is preliminary data.</text>
</comment>
<dbReference type="EMBL" id="MHNY01000040">
    <property type="protein sequence ID" value="OGZ54756.1"/>
    <property type="molecule type" value="Genomic_DNA"/>
</dbReference>
<dbReference type="Proteomes" id="UP000178186">
    <property type="component" value="Unassembled WGS sequence"/>
</dbReference>
<dbReference type="Gene3D" id="3.30.70.1290">
    <property type="entry name" value="Transposase IS200-like"/>
    <property type="match status" value="1"/>
</dbReference>
<proteinExistence type="predicted"/>
<dbReference type="GO" id="GO:0004803">
    <property type="term" value="F:transposase activity"/>
    <property type="evidence" value="ECO:0007669"/>
    <property type="project" value="InterPro"/>
</dbReference>
<dbReference type="AlphaFoldDB" id="A0A1G2GX26"/>
<organism evidence="1 2">
    <name type="scientific">Candidatus Ryanbacteria bacterium RIFCSPLOWO2_02_FULL_45_11c</name>
    <dbReference type="NCBI Taxonomy" id="1802128"/>
    <lineage>
        <taxon>Bacteria</taxon>
        <taxon>Candidatus Ryaniibacteriota</taxon>
    </lineage>
</organism>